<feature type="compositionally biased region" description="Polar residues" evidence="1">
    <location>
        <begin position="139"/>
        <end position="151"/>
    </location>
</feature>
<dbReference type="RefSeq" id="XP_013342968.1">
    <property type="nucleotide sequence ID" value="XM_013487514.1"/>
</dbReference>
<feature type="compositionally biased region" description="Basic and acidic residues" evidence="1">
    <location>
        <begin position="223"/>
        <end position="259"/>
    </location>
</feature>
<name>A0A074Z657_AURSE</name>
<dbReference type="EMBL" id="KL584762">
    <property type="protein sequence ID" value="KEQ94441.1"/>
    <property type="molecule type" value="Genomic_DNA"/>
</dbReference>
<feature type="compositionally biased region" description="Low complexity" evidence="1">
    <location>
        <begin position="172"/>
        <end position="197"/>
    </location>
</feature>
<dbReference type="OrthoDB" id="5418203at2759"/>
<feature type="compositionally biased region" description="Polar residues" evidence="1">
    <location>
        <begin position="40"/>
        <end position="50"/>
    </location>
</feature>
<feature type="compositionally biased region" description="Polar residues" evidence="1">
    <location>
        <begin position="1"/>
        <end position="11"/>
    </location>
</feature>
<dbReference type="Proteomes" id="UP000030641">
    <property type="component" value="Unassembled WGS sequence"/>
</dbReference>
<feature type="compositionally biased region" description="Polar residues" evidence="1">
    <location>
        <begin position="90"/>
        <end position="104"/>
    </location>
</feature>
<feature type="region of interest" description="Disordered" evidence="1">
    <location>
        <begin position="1"/>
        <end position="267"/>
    </location>
</feature>
<gene>
    <name evidence="2" type="ORF">AUEXF2481DRAFT_80677</name>
</gene>
<evidence type="ECO:0000313" key="3">
    <source>
        <dbReference type="Proteomes" id="UP000030641"/>
    </source>
</evidence>
<accession>A0A074Z657</accession>
<dbReference type="AlphaFoldDB" id="A0A074Z657"/>
<organism evidence="2 3">
    <name type="scientific">Aureobasidium subglaciale (strain EXF-2481)</name>
    <name type="common">Aureobasidium pullulans var. subglaciale</name>
    <dbReference type="NCBI Taxonomy" id="1043005"/>
    <lineage>
        <taxon>Eukaryota</taxon>
        <taxon>Fungi</taxon>
        <taxon>Dikarya</taxon>
        <taxon>Ascomycota</taxon>
        <taxon>Pezizomycotina</taxon>
        <taxon>Dothideomycetes</taxon>
        <taxon>Dothideomycetidae</taxon>
        <taxon>Dothideales</taxon>
        <taxon>Saccotheciaceae</taxon>
        <taxon>Aureobasidium</taxon>
    </lineage>
</organism>
<sequence length="267" mass="29299">MASSQSTNKLSQKMEKMSVNGKRHADAPRYTPPHRKYAQANKSQETSTPITRKAVDDEPSATFTKTTAGGPVTPTGSDRTIEKPEPTALQEKSNQAEYTPNAATRGTAPHTKFSKPAKKETEVADSWEEEVASEKDLDNISTPSSPKVTVKSTEEPAAVPKSTYLPPHLKYRSAAPSPPTRSTTPPSRSTTSSSTTSSERRPEKTNAVAHRLIAGALGVKVPRRTEEQRAYDKAMREQEKKKRDLEREAKKKAEEDAVKAKAAIWDD</sequence>
<evidence type="ECO:0000256" key="1">
    <source>
        <dbReference type="SAM" id="MobiDB-lite"/>
    </source>
</evidence>
<reference evidence="2 3" key="1">
    <citation type="journal article" date="2014" name="BMC Genomics">
        <title>Genome sequencing of four Aureobasidium pullulans varieties: biotechnological potential, stress tolerance, and description of new species.</title>
        <authorList>
            <person name="Gostin Ar C."/>
            <person name="Ohm R.A."/>
            <person name="Kogej T."/>
            <person name="Sonjak S."/>
            <person name="Turk M."/>
            <person name="Zajc J."/>
            <person name="Zalar P."/>
            <person name="Grube M."/>
            <person name="Sun H."/>
            <person name="Han J."/>
            <person name="Sharma A."/>
            <person name="Chiniquy J."/>
            <person name="Ngan C.Y."/>
            <person name="Lipzen A."/>
            <person name="Barry K."/>
            <person name="Grigoriev I.V."/>
            <person name="Gunde-Cimerman N."/>
        </authorList>
    </citation>
    <scope>NUCLEOTIDE SEQUENCE [LARGE SCALE GENOMIC DNA]</scope>
    <source>
        <strain evidence="2 3">EXF-2481</strain>
    </source>
</reference>
<evidence type="ECO:0000313" key="2">
    <source>
        <dbReference type="EMBL" id="KEQ94441.1"/>
    </source>
</evidence>
<proteinExistence type="predicted"/>
<dbReference type="InParanoid" id="A0A074Z657"/>
<dbReference type="HOGENOM" id="CLU_087700_1_0_1"/>
<dbReference type="GeneID" id="25371593"/>
<dbReference type="OMA" id="GLPQWGR"/>
<keyword evidence="3" id="KW-1185">Reference proteome</keyword>
<protein>
    <submittedName>
        <fullName evidence="2">Uncharacterized protein</fullName>
    </submittedName>
</protein>